<dbReference type="EMBL" id="JABDHM010000022">
    <property type="protein sequence ID" value="KAF5223084.1"/>
    <property type="molecule type" value="Genomic_DNA"/>
</dbReference>
<dbReference type="Proteomes" id="UP000583944">
    <property type="component" value="Unassembled WGS sequence"/>
</dbReference>
<organism evidence="2 3">
    <name type="scientific">Trypanosoma cruzi</name>
    <dbReference type="NCBI Taxonomy" id="5693"/>
    <lineage>
        <taxon>Eukaryota</taxon>
        <taxon>Discoba</taxon>
        <taxon>Euglenozoa</taxon>
        <taxon>Kinetoplastea</taxon>
        <taxon>Metakinetoplastina</taxon>
        <taxon>Trypanosomatida</taxon>
        <taxon>Trypanosomatidae</taxon>
        <taxon>Trypanosoma</taxon>
        <taxon>Schizotrypanum</taxon>
    </lineage>
</organism>
<reference evidence="2 3" key="1">
    <citation type="journal article" date="2019" name="Genome Biol. Evol.">
        <title>Nanopore Sequencing Significantly Improves Genome Assembly of the Protozoan Parasite Trypanosoma cruzi.</title>
        <authorList>
            <person name="Diaz-Viraque F."/>
            <person name="Pita S."/>
            <person name="Greif G."/>
            <person name="de Souza R.C.M."/>
            <person name="Iraola G."/>
            <person name="Robello C."/>
        </authorList>
    </citation>
    <scope>NUCLEOTIDE SEQUENCE [LARGE SCALE GENOMIC DNA]</scope>
    <source>
        <strain evidence="2 3">Berenice</strain>
    </source>
</reference>
<evidence type="ECO:0000313" key="2">
    <source>
        <dbReference type="EMBL" id="KAF5223084.1"/>
    </source>
</evidence>
<evidence type="ECO:0000256" key="1">
    <source>
        <dbReference type="SAM" id="MobiDB-lite"/>
    </source>
</evidence>
<feature type="compositionally biased region" description="Basic residues" evidence="1">
    <location>
        <begin position="21"/>
        <end position="32"/>
    </location>
</feature>
<dbReference type="VEuPathDB" id="TriTrypDB:ECC02_003911"/>
<sequence length="333" mass="37051">MRLCRHEHFFFSFPPFVSPHTHTHKSKKRKKRAAEGGAALKESLSQAEQAGGRARRKKMFCVGSTKLRQAVALFTIKSFRARQKILLTPQNLDSVFTEKLDPQDRLLRQSSVGPGASRILVLDKNQRVRGVYHPLLCLPYPLNGDGVLGIPVESYLQRIQQKKQSNGDSTEGCAFIVVAHANGLGIAVYAADGNACFPLVNVKLPAQRCTGRGMMNERDMVPFIGTTSLVEDFAEIMAENYREYIHFCSTFFFLANPNTSISFHAMRSAWKLRGYTDTSPLSFTDNRWVPLPDIVAQRDPSLPLYCRDDGGDKVVSIKGLAAGVKVGMLELDT</sequence>
<protein>
    <submittedName>
        <fullName evidence="2">Uncharacterized protein</fullName>
    </submittedName>
</protein>
<accession>A0A7J6Y8I8</accession>
<name>A0A7J6Y8I8_TRYCR</name>
<proteinExistence type="predicted"/>
<comment type="caution">
    <text evidence="2">The sequence shown here is derived from an EMBL/GenBank/DDBJ whole genome shotgun (WGS) entry which is preliminary data.</text>
</comment>
<feature type="region of interest" description="Disordered" evidence="1">
    <location>
        <begin position="20"/>
        <end position="51"/>
    </location>
</feature>
<gene>
    <name evidence="2" type="ORF">ECC02_003911</name>
</gene>
<dbReference type="AlphaFoldDB" id="A0A7J6Y8I8"/>
<evidence type="ECO:0000313" key="3">
    <source>
        <dbReference type="Proteomes" id="UP000583944"/>
    </source>
</evidence>
<dbReference type="VEuPathDB" id="TriTrypDB:BCY84_16214"/>